<dbReference type="EMBL" id="UINC01021863">
    <property type="protein sequence ID" value="SVA90321.1"/>
    <property type="molecule type" value="Genomic_DNA"/>
</dbReference>
<dbReference type="AlphaFoldDB" id="A0A381ZMX9"/>
<protein>
    <recommendedName>
        <fullName evidence="2">Peptidase M14 carboxypeptidase A domain-containing protein</fullName>
    </recommendedName>
</protein>
<gene>
    <name evidence="1" type="ORF">METZ01_LOCUS143175</name>
</gene>
<evidence type="ECO:0000313" key="1">
    <source>
        <dbReference type="EMBL" id="SVA90321.1"/>
    </source>
</evidence>
<sequence length="343" mass="38114">MQIFDRYTNLLDWMKCKENYPRVLGHTLDGSPIACWQGGGDKKPAIFISAGSHSTEQAGVTAAVELVDQLETDHQVYVIPCRDPMGMNGFSYALSLSLGEEPELGSVEDSEEILKDSGEVLYQDEETLLVIIGEYGYSTSGLYGRFSPGEAFLEPLVGRRIFFPSSAEGIDGTAPFQRAYTLVVSPAGEILHINRFHDTPWAPVEVQCTRRLMAEIQPGLTLDLHEYGGDAFWFSARHQQSDDDQVWEQKIADSIIQTVVESNTKLVEEDYLPGSFFTKGQPGVFWLNSQQRGEGLNLADFAANQYGLSFTIETGMQSGFQHRVRTSMLAAQTAVNVLEQRYA</sequence>
<name>A0A381ZMX9_9ZZZZ</name>
<dbReference type="Gene3D" id="3.40.630.10">
    <property type="entry name" value="Zn peptidases"/>
    <property type="match status" value="2"/>
</dbReference>
<dbReference type="SUPFAM" id="SSF53187">
    <property type="entry name" value="Zn-dependent exopeptidases"/>
    <property type="match status" value="1"/>
</dbReference>
<organism evidence="1">
    <name type="scientific">marine metagenome</name>
    <dbReference type="NCBI Taxonomy" id="408172"/>
    <lineage>
        <taxon>unclassified sequences</taxon>
        <taxon>metagenomes</taxon>
        <taxon>ecological metagenomes</taxon>
    </lineage>
</organism>
<accession>A0A381ZMX9</accession>
<reference evidence="1" key="1">
    <citation type="submission" date="2018-05" db="EMBL/GenBank/DDBJ databases">
        <authorList>
            <person name="Lanie J.A."/>
            <person name="Ng W.-L."/>
            <person name="Kazmierczak K.M."/>
            <person name="Andrzejewski T.M."/>
            <person name="Davidsen T.M."/>
            <person name="Wayne K.J."/>
            <person name="Tettelin H."/>
            <person name="Glass J.I."/>
            <person name="Rusch D."/>
            <person name="Podicherti R."/>
            <person name="Tsui H.-C.T."/>
            <person name="Winkler M.E."/>
        </authorList>
    </citation>
    <scope>NUCLEOTIDE SEQUENCE</scope>
</reference>
<proteinExistence type="predicted"/>
<evidence type="ECO:0008006" key="2">
    <source>
        <dbReference type="Google" id="ProtNLM"/>
    </source>
</evidence>